<feature type="domain" description="INO80 complex subunit 3 N-terminal" evidence="2">
    <location>
        <begin position="80"/>
        <end position="141"/>
    </location>
</feature>
<proteinExistence type="predicted"/>
<evidence type="ECO:0000259" key="2">
    <source>
        <dbReference type="Pfam" id="PF14612"/>
    </source>
</evidence>
<name>A0ABR1EXW9_9ASCO</name>
<feature type="compositionally biased region" description="Basic and acidic residues" evidence="1">
    <location>
        <begin position="175"/>
        <end position="184"/>
    </location>
</feature>
<protein>
    <submittedName>
        <fullName evidence="3">IEC3 subunit of the Ino80 complex, chromatin re-modelling-domain-containing protein</fullName>
    </submittedName>
</protein>
<dbReference type="GeneID" id="90039352"/>
<feature type="compositionally biased region" description="Low complexity" evidence="1">
    <location>
        <begin position="48"/>
        <end position="69"/>
    </location>
</feature>
<comment type="caution">
    <text evidence="3">The sequence shown here is derived from an EMBL/GenBank/DDBJ whole genome shotgun (WGS) entry which is preliminary data.</text>
</comment>
<organism evidence="3 4">
    <name type="scientific">Myxozyma melibiosi</name>
    <dbReference type="NCBI Taxonomy" id="54550"/>
    <lineage>
        <taxon>Eukaryota</taxon>
        <taxon>Fungi</taxon>
        <taxon>Dikarya</taxon>
        <taxon>Ascomycota</taxon>
        <taxon>Saccharomycotina</taxon>
        <taxon>Lipomycetes</taxon>
        <taxon>Lipomycetales</taxon>
        <taxon>Lipomycetaceae</taxon>
        <taxon>Myxozyma</taxon>
    </lineage>
</organism>
<sequence>MASQIPTSPEPAEGNRASADLPMNPLIAAHLDPIANQYGSSTKHPGNGSTSSSAAAAAGSVTASGARTSISSSTTREPYRSYRKKYRKLRLKFDAAMRTNEDLTNLDVSARRSIRRLNGENSRLLDLLIDLTESGHIEETLLVSGIDVEGNSPEEIEREKKIQELLAKPTFTQKKNGDDSKNGDAAEGDSTGENGHASGAKNSVGSDAEDHAFLNEQMIMLQNDYESDY</sequence>
<evidence type="ECO:0000313" key="3">
    <source>
        <dbReference type="EMBL" id="KAK7202430.1"/>
    </source>
</evidence>
<accession>A0ABR1EXW9</accession>
<evidence type="ECO:0000256" key="1">
    <source>
        <dbReference type="SAM" id="MobiDB-lite"/>
    </source>
</evidence>
<dbReference type="RefSeq" id="XP_064765463.1">
    <property type="nucleotide sequence ID" value="XM_064913840.1"/>
</dbReference>
<dbReference type="EMBL" id="JBBJBU010000018">
    <property type="protein sequence ID" value="KAK7202430.1"/>
    <property type="molecule type" value="Genomic_DNA"/>
</dbReference>
<keyword evidence="4" id="KW-1185">Reference proteome</keyword>
<dbReference type="Proteomes" id="UP001498771">
    <property type="component" value="Unassembled WGS sequence"/>
</dbReference>
<reference evidence="3 4" key="1">
    <citation type="submission" date="2024-03" db="EMBL/GenBank/DDBJ databases">
        <title>Genome-scale model development and genomic sequencing of the oleaginous clade Lipomyces.</title>
        <authorList>
            <consortium name="Lawrence Berkeley National Laboratory"/>
            <person name="Czajka J.J."/>
            <person name="Han Y."/>
            <person name="Kim J."/>
            <person name="Mondo S.J."/>
            <person name="Hofstad B.A."/>
            <person name="Robles A."/>
            <person name="Haridas S."/>
            <person name="Riley R."/>
            <person name="LaButti K."/>
            <person name="Pangilinan J."/>
            <person name="Andreopoulos W."/>
            <person name="Lipzen A."/>
            <person name="Yan J."/>
            <person name="Wang M."/>
            <person name="Ng V."/>
            <person name="Grigoriev I.V."/>
            <person name="Spatafora J.W."/>
            <person name="Magnuson J.K."/>
            <person name="Baker S.E."/>
            <person name="Pomraning K.R."/>
        </authorList>
    </citation>
    <scope>NUCLEOTIDE SEQUENCE [LARGE SCALE GENOMIC DNA]</scope>
    <source>
        <strain evidence="3 4">Phaff 52-87</strain>
    </source>
</reference>
<dbReference type="InterPro" id="IPR032742">
    <property type="entry name" value="Iec3_N"/>
</dbReference>
<gene>
    <name evidence="3" type="ORF">BZA70DRAFT_286157</name>
</gene>
<feature type="region of interest" description="Disordered" evidence="1">
    <location>
        <begin position="169"/>
        <end position="210"/>
    </location>
</feature>
<dbReference type="Pfam" id="PF14612">
    <property type="entry name" value="Ino80_Iec3"/>
    <property type="match status" value="1"/>
</dbReference>
<evidence type="ECO:0000313" key="4">
    <source>
        <dbReference type="Proteomes" id="UP001498771"/>
    </source>
</evidence>
<feature type="region of interest" description="Disordered" evidence="1">
    <location>
        <begin position="1"/>
        <end position="81"/>
    </location>
</feature>